<dbReference type="AlphaFoldDB" id="A0A346XVE0"/>
<keyword evidence="2" id="KW-0812">Transmembrane</keyword>
<organism evidence="3 4">
    <name type="scientific">Euzebya pacifica</name>
    <dbReference type="NCBI Taxonomy" id="1608957"/>
    <lineage>
        <taxon>Bacteria</taxon>
        <taxon>Bacillati</taxon>
        <taxon>Actinomycetota</taxon>
        <taxon>Nitriliruptoria</taxon>
        <taxon>Euzebyales</taxon>
    </lineage>
</organism>
<feature type="transmembrane region" description="Helical" evidence="2">
    <location>
        <begin position="33"/>
        <end position="51"/>
    </location>
</feature>
<proteinExistence type="predicted"/>
<name>A0A346XVE0_9ACTN</name>
<accession>A0A346XVE0</accession>
<feature type="compositionally biased region" description="Polar residues" evidence="1">
    <location>
        <begin position="1"/>
        <end position="10"/>
    </location>
</feature>
<feature type="compositionally biased region" description="Basic and acidic residues" evidence="1">
    <location>
        <begin position="163"/>
        <end position="174"/>
    </location>
</feature>
<sequence length="423" mass="44626">MTDTTPTNSIPGDPPVAGFGSPDGPAEPTTRRWPVLVAVVIGVGLLGRLLFAVDAPANVLLLPEAGTVRAAQLDDGTPVFASHLADDTVHVVEAFGTVDGPIGSLVGWCPAARQFVDPHLGALYDPAGLRYSAAISGRAPADLVALDAPTPDDDLTSREFERIEGRGDAEDPLRIGEQVEPTDTRGAASSPLAGGRPLGTPTSCRVEPEPLVPPLDAAPPAVNRMLDHSFQATLLRLPRDGWHITDGWLVVGRDGGTTWCRQDPATIPPTCPDEAPVPIDVMISPADTGGGWAVIGGPLAARVSERRVVELAVLPRTTWRGSSLRGATRHEAVLRHVWDRRGEVELELPADVQEVPSCMDGDSASRSPLVARVEIAADTQFEVDGETDPLTLATSPADDPMEVPVEVLVDDVTCRALLVRSVD</sequence>
<dbReference type="Proteomes" id="UP000264006">
    <property type="component" value="Chromosome"/>
</dbReference>
<keyword evidence="4" id="KW-1185">Reference proteome</keyword>
<feature type="region of interest" description="Disordered" evidence="1">
    <location>
        <begin position="1"/>
        <end position="27"/>
    </location>
</feature>
<dbReference type="OrthoDB" id="5241328at2"/>
<dbReference type="KEGG" id="euz:DVS28_a1494"/>
<evidence type="ECO:0000313" key="4">
    <source>
        <dbReference type="Proteomes" id="UP000264006"/>
    </source>
</evidence>
<keyword evidence="2" id="KW-0472">Membrane</keyword>
<evidence type="ECO:0000256" key="2">
    <source>
        <dbReference type="SAM" id="Phobius"/>
    </source>
</evidence>
<dbReference type="EMBL" id="CP031165">
    <property type="protein sequence ID" value="AXV06187.1"/>
    <property type="molecule type" value="Genomic_DNA"/>
</dbReference>
<evidence type="ECO:0000256" key="1">
    <source>
        <dbReference type="SAM" id="MobiDB-lite"/>
    </source>
</evidence>
<evidence type="ECO:0000313" key="3">
    <source>
        <dbReference type="EMBL" id="AXV06187.1"/>
    </source>
</evidence>
<keyword evidence="2" id="KW-1133">Transmembrane helix</keyword>
<gene>
    <name evidence="3" type="ORF">DVS28_a1494</name>
</gene>
<feature type="region of interest" description="Disordered" evidence="1">
    <location>
        <begin position="163"/>
        <end position="198"/>
    </location>
</feature>
<protein>
    <submittedName>
        <fullName evidence="3">Uncharacterized protein</fullName>
    </submittedName>
</protein>
<reference evidence="3 4" key="1">
    <citation type="submission" date="2018-09" db="EMBL/GenBank/DDBJ databases">
        <title>Complete genome sequence of Euzebya sp. DY32-46 isolated from seawater of Pacific Ocean.</title>
        <authorList>
            <person name="Xu L."/>
            <person name="Wu Y.-H."/>
            <person name="Xu X.-W."/>
        </authorList>
    </citation>
    <scope>NUCLEOTIDE SEQUENCE [LARGE SCALE GENOMIC DNA]</scope>
    <source>
        <strain evidence="3 4">DY32-46</strain>
    </source>
</reference>
<dbReference type="RefSeq" id="WP_114590881.1">
    <property type="nucleotide sequence ID" value="NZ_CP031165.1"/>
</dbReference>